<keyword evidence="2" id="KW-0732">Signal</keyword>
<dbReference type="Pfam" id="PF00100">
    <property type="entry name" value="Zona_pellucida"/>
    <property type="match status" value="1"/>
</dbReference>
<feature type="chain" id="PRO_5035760764" description="ZP domain-containing protein" evidence="2">
    <location>
        <begin position="35"/>
        <end position="397"/>
    </location>
</feature>
<dbReference type="InterPro" id="IPR055355">
    <property type="entry name" value="ZP-C"/>
</dbReference>
<proteinExistence type="predicted"/>
<feature type="domain" description="ZP" evidence="3">
    <location>
        <begin position="42"/>
        <end position="289"/>
    </location>
</feature>
<evidence type="ECO:0000256" key="2">
    <source>
        <dbReference type="SAM" id="SignalP"/>
    </source>
</evidence>
<evidence type="ECO:0000313" key="4">
    <source>
        <dbReference type="EnsemblMetazoa" id="XP_037871706.1"/>
    </source>
</evidence>
<evidence type="ECO:0000256" key="1">
    <source>
        <dbReference type="ARBA" id="ARBA00023157"/>
    </source>
</evidence>
<organism evidence="4 5">
    <name type="scientific">Bombyx mori</name>
    <name type="common">Silk moth</name>
    <dbReference type="NCBI Taxonomy" id="7091"/>
    <lineage>
        <taxon>Eukaryota</taxon>
        <taxon>Metazoa</taxon>
        <taxon>Ecdysozoa</taxon>
        <taxon>Arthropoda</taxon>
        <taxon>Hexapoda</taxon>
        <taxon>Insecta</taxon>
        <taxon>Pterygota</taxon>
        <taxon>Neoptera</taxon>
        <taxon>Endopterygota</taxon>
        <taxon>Lepidoptera</taxon>
        <taxon>Glossata</taxon>
        <taxon>Ditrysia</taxon>
        <taxon>Bombycoidea</taxon>
        <taxon>Bombycidae</taxon>
        <taxon>Bombycinae</taxon>
        <taxon>Bombyx</taxon>
    </lineage>
</organism>
<dbReference type="EnsemblMetazoa" id="XM_038015778.1">
    <property type="protein sequence ID" value="XP_037871706.1"/>
    <property type="gene ID" value="LOC101738839"/>
</dbReference>
<reference evidence="4" key="2">
    <citation type="submission" date="2022-06" db="UniProtKB">
        <authorList>
            <consortium name="EnsemblMetazoa"/>
        </authorList>
    </citation>
    <scope>IDENTIFICATION</scope>
    <source>
        <strain evidence="4">p50T (Dazao)</strain>
    </source>
</reference>
<dbReference type="AlphaFoldDB" id="A0A8R2M272"/>
<accession>A0A8R2M272</accession>
<dbReference type="InterPro" id="IPR001507">
    <property type="entry name" value="ZP_dom"/>
</dbReference>
<dbReference type="GO" id="GO:0009653">
    <property type="term" value="P:anatomical structure morphogenesis"/>
    <property type="evidence" value="ECO:0007669"/>
    <property type="project" value="TreeGrafter"/>
</dbReference>
<dbReference type="InterPro" id="IPR042235">
    <property type="entry name" value="ZP-C_dom"/>
</dbReference>
<name>A0A8R2M272_BOMMO</name>
<reference evidence="5" key="1">
    <citation type="journal article" date="2008" name="Insect Biochem. Mol. Biol.">
        <title>The genome of a lepidopteran model insect, the silkworm Bombyx mori.</title>
        <authorList>
            <consortium name="International Silkworm Genome Consortium"/>
        </authorList>
    </citation>
    <scope>NUCLEOTIDE SEQUENCE [LARGE SCALE GENOMIC DNA]</scope>
    <source>
        <strain evidence="5">p50T</strain>
    </source>
</reference>
<keyword evidence="1" id="KW-1015">Disulfide bond</keyword>
<dbReference type="Proteomes" id="UP000005204">
    <property type="component" value="Unassembled WGS sequence"/>
</dbReference>
<dbReference type="PROSITE" id="PS51034">
    <property type="entry name" value="ZP_2"/>
    <property type="match status" value="1"/>
</dbReference>
<protein>
    <recommendedName>
        <fullName evidence="3">ZP domain-containing protein</fullName>
    </recommendedName>
</protein>
<dbReference type="InterPro" id="IPR052774">
    <property type="entry name" value="Celegans_DevNeuronal_Protein"/>
</dbReference>
<dbReference type="PANTHER" id="PTHR47327">
    <property type="entry name" value="FI18240P1-RELATED"/>
    <property type="match status" value="1"/>
</dbReference>
<dbReference type="SMART" id="SM00241">
    <property type="entry name" value="ZP"/>
    <property type="match status" value="1"/>
</dbReference>
<keyword evidence="5" id="KW-1185">Reference proteome</keyword>
<evidence type="ECO:0000313" key="5">
    <source>
        <dbReference type="Proteomes" id="UP000005204"/>
    </source>
</evidence>
<evidence type="ECO:0000259" key="3">
    <source>
        <dbReference type="PROSITE" id="PS51034"/>
    </source>
</evidence>
<dbReference type="Gene3D" id="2.60.40.4100">
    <property type="entry name" value="Zona pellucida, ZP-C domain"/>
    <property type="match status" value="1"/>
</dbReference>
<dbReference type="PANTHER" id="PTHR47327:SF7">
    <property type="entry name" value="GH08941P"/>
    <property type="match status" value="1"/>
</dbReference>
<feature type="signal peptide" evidence="2">
    <location>
        <begin position="1"/>
        <end position="34"/>
    </location>
</feature>
<sequence length="397" mass="44151">MNERDIKVSNSYNPDKMTVLLLLLCFTFLQTATAKGSEAVIECTPELMKVTIPMDGDRQVAYLDQIKDYKPCRPEFNGKVATFILDLQDPHKCGVTRVLNKISGSRTFYHNILIEGLNGNREAISVRCVLSGKHHNLTKRDSRAFPFDFDEPNVLNITRYEEGKAPEPVLGAIVKQNGKQVSGEISVSPGTPLSMEIFLNNESASVYGLLVNYMHVTDTGKQQETIILNGCSVDPYLFENFVTTDGDTLTAKFRAFKFPDTTYVQFKGTVTVCLNECQGVQCSNGMIGYGRKRRSIENSESNKLYEVALTTFIKVDYANGESREAEDVLNLLKNLKIANQRLGDHDGTPATVAEQTQDNKLVLHPQIYETIRGGSSAAKYSALLTLLCFVITTTILK</sequence>